<feature type="non-terminal residue" evidence="1">
    <location>
        <position position="57"/>
    </location>
</feature>
<dbReference type="EMBL" id="BKCJ011813806">
    <property type="protein sequence ID" value="GFD55085.1"/>
    <property type="molecule type" value="Genomic_DNA"/>
</dbReference>
<reference evidence="1" key="1">
    <citation type="journal article" date="2019" name="Sci. Rep.">
        <title>Draft genome of Tanacetum cinerariifolium, the natural source of mosquito coil.</title>
        <authorList>
            <person name="Yamashiro T."/>
            <person name="Shiraishi A."/>
            <person name="Satake H."/>
            <person name="Nakayama K."/>
        </authorList>
    </citation>
    <scope>NUCLEOTIDE SEQUENCE</scope>
</reference>
<proteinExistence type="predicted"/>
<comment type="caution">
    <text evidence="1">The sequence shown here is derived from an EMBL/GenBank/DDBJ whole genome shotgun (WGS) entry which is preliminary data.</text>
</comment>
<name>A0A699X5L9_TANCI</name>
<protein>
    <submittedName>
        <fullName evidence="1">Uncharacterized protein</fullName>
    </submittedName>
</protein>
<accession>A0A699X5L9</accession>
<sequence>MLTYGDSIQSVISDIKSAQTLRQLGIKTLEDLKRVQIEMGDAFPGIEFDADDADAAI</sequence>
<dbReference type="AlphaFoldDB" id="A0A699X5L9"/>
<gene>
    <name evidence="1" type="ORF">Tci_927054</name>
</gene>
<evidence type="ECO:0000313" key="1">
    <source>
        <dbReference type="EMBL" id="GFD55085.1"/>
    </source>
</evidence>
<organism evidence="1">
    <name type="scientific">Tanacetum cinerariifolium</name>
    <name type="common">Dalmatian daisy</name>
    <name type="synonym">Chrysanthemum cinerariifolium</name>
    <dbReference type="NCBI Taxonomy" id="118510"/>
    <lineage>
        <taxon>Eukaryota</taxon>
        <taxon>Viridiplantae</taxon>
        <taxon>Streptophyta</taxon>
        <taxon>Embryophyta</taxon>
        <taxon>Tracheophyta</taxon>
        <taxon>Spermatophyta</taxon>
        <taxon>Magnoliopsida</taxon>
        <taxon>eudicotyledons</taxon>
        <taxon>Gunneridae</taxon>
        <taxon>Pentapetalae</taxon>
        <taxon>asterids</taxon>
        <taxon>campanulids</taxon>
        <taxon>Asterales</taxon>
        <taxon>Asteraceae</taxon>
        <taxon>Asteroideae</taxon>
        <taxon>Anthemideae</taxon>
        <taxon>Anthemidinae</taxon>
        <taxon>Tanacetum</taxon>
    </lineage>
</organism>